<dbReference type="EMBL" id="BTRK01000003">
    <property type="protein sequence ID" value="GMR41565.1"/>
    <property type="molecule type" value="Genomic_DNA"/>
</dbReference>
<evidence type="ECO:0000259" key="2">
    <source>
        <dbReference type="Pfam" id="PF08729"/>
    </source>
</evidence>
<dbReference type="Pfam" id="PF08729">
    <property type="entry name" value="HUN"/>
    <property type="match status" value="1"/>
</dbReference>
<accession>A0AAN4ZQZ9</accession>
<dbReference type="Proteomes" id="UP001328107">
    <property type="component" value="Unassembled WGS sequence"/>
</dbReference>
<comment type="caution">
    <text evidence="3">The sequence shown here is derived from an EMBL/GenBank/DDBJ whole genome shotgun (WGS) entry which is preliminary data.</text>
</comment>
<dbReference type="PANTHER" id="PTHR21669:SF28">
    <property type="entry name" value="YEMANUCLEIN"/>
    <property type="match status" value="1"/>
</dbReference>
<feature type="compositionally biased region" description="Acidic residues" evidence="1">
    <location>
        <begin position="142"/>
        <end position="152"/>
    </location>
</feature>
<evidence type="ECO:0000256" key="1">
    <source>
        <dbReference type="SAM" id="MobiDB-lite"/>
    </source>
</evidence>
<dbReference type="PANTHER" id="PTHR21669">
    <property type="entry name" value="CAPZ-INTERACTING PROTEIN AND RELATED PROTEINS"/>
    <property type="match status" value="1"/>
</dbReference>
<organism evidence="3 4">
    <name type="scientific">Pristionchus mayeri</name>
    <dbReference type="NCBI Taxonomy" id="1317129"/>
    <lineage>
        <taxon>Eukaryota</taxon>
        <taxon>Metazoa</taxon>
        <taxon>Ecdysozoa</taxon>
        <taxon>Nematoda</taxon>
        <taxon>Chromadorea</taxon>
        <taxon>Rhabditida</taxon>
        <taxon>Rhabditina</taxon>
        <taxon>Diplogasteromorpha</taxon>
        <taxon>Diplogasteroidea</taxon>
        <taxon>Neodiplogasteridae</taxon>
        <taxon>Pristionchus</taxon>
    </lineage>
</organism>
<keyword evidence="4" id="KW-1185">Reference proteome</keyword>
<feature type="non-terminal residue" evidence="3">
    <location>
        <position position="1"/>
    </location>
</feature>
<gene>
    <name evidence="3" type="ORF">PMAYCL1PPCAC_11760</name>
</gene>
<dbReference type="GO" id="GO:0006325">
    <property type="term" value="P:chromatin organization"/>
    <property type="evidence" value="ECO:0007669"/>
    <property type="project" value="TreeGrafter"/>
</dbReference>
<evidence type="ECO:0000313" key="4">
    <source>
        <dbReference type="Proteomes" id="UP001328107"/>
    </source>
</evidence>
<feature type="compositionally biased region" description="Basic and acidic residues" evidence="1">
    <location>
        <begin position="242"/>
        <end position="251"/>
    </location>
</feature>
<sequence length="251" mass="28303">RMDSSLSFNKKKQKKCAKYSIITFDMHKPKGNKYPSFDFAKVKKKLGEADSDEDDERFHDKDALELVRRMEQKYGNKKAKSGRKMRFNEDDYIDKTLGYDLEDDFIDDTEAHDELVPSTLDTKKGGFYVNKGKLDFISIGEEMSDDEGSEDEAEKKKTKKKEEPVASSSKPTGKPAVRAPKRPDLKAEEAKKTTETKAAKKRAVVSSSDSEEEQPERRLVGGPPTLKRSKTTAAAAAVPPAKKVEEKKKEE</sequence>
<reference evidence="4" key="1">
    <citation type="submission" date="2022-10" db="EMBL/GenBank/DDBJ databases">
        <title>Genome assembly of Pristionchus species.</title>
        <authorList>
            <person name="Yoshida K."/>
            <person name="Sommer R.J."/>
        </authorList>
    </citation>
    <scope>NUCLEOTIDE SEQUENCE [LARGE SCALE GENOMIC DNA]</scope>
    <source>
        <strain evidence="4">RS5460</strain>
    </source>
</reference>
<proteinExistence type="predicted"/>
<feature type="non-terminal residue" evidence="3">
    <location>
        <position position="251"/>
    </location>
</feature>
<feature type="compositionally biased region" description="Low complexity" evidence="1">
    <location>
        <begin position="231"/>
        <end position="241"/>
    </location>
</feature>
<feature type="region of interest" description="Disordered" evidence="1">
    <location>
        <begin position="139"/>
        <end position="251"/>
    </location>
</feature>
<feature type="compositionally biased region" description="Basic and acidic residues" evidence="1">
    <location>
        <begin position="181"/>
        <end position="198"/>
    </location>
</feature>
<feature type="domain" description="Hpc2-related" evidence="2">
    <location>
        <begin position="88"/>
        <end position="135"/>
    </location>
</feature>
<protein>
    <recommendedName>
        <fullName evidence="2">Hpc2-related domain-containing protein</fullName>
    </recommendedName>
</protein>
<dbReference type="InterPro" id="IPR014840">
    <property type="entry name" value="HRD"/>
</dbReference>
<name>A0AAN4ZQZ9_9BILA</name>
<dbReference type="AlphaFoldDB" id="A0AAN4ZQZ9"/>
<evidence type="ECO:0000313" key="3">
    <source>
        <dbReference type="EMBL" id="GMR41565.1"/>
    </source>
</evidence>
<dbReference type="GO" id="GO:0005634">
    <property type="term" value="C:nucleus"/>
    <property type="evidence" value="ECO:0007669"/>
    <property type="project" value="TreeGrafter"/>
</dbReference>